<feature type="transmembrane region" description="Helical" evidence="1">
    <location>
        <begin position="6"/>
        <end position="25"/>
    </location>
</feature>
<proteinExistence type="predicted"/>
<evidence type="ECO:0000313" key="2">
    <source>
        <dbReference type="EMBL" id="XCD08308.1"/>
    </source>
</evidence>
<accession>A0AAU8B8N0</accession>
<dbReference type="PROSITE" id="PS51257">
    <property type="entry name" value="PROKAR_LIPOPROTEIN"/>
    <property type="match status" value="1"/>
</dbReference>
<keyword evidence="1" id="KW-0812">Transmembrane</keyword>
<reference evidence="2" key="1">
    <citation type="submission" date="2024-03" db="EMBL/GenBank/DDBJ databases">
        <title>Diverse circular DNA viruses in blood, oral, and fecal samples of captive lemurs.</title>
        <authorList>
            <person name="Paietta E.N."/>
            <person name="Kraberger S."/>
            <person name="Lund M.C."/>
            <person name="Custer J.M."/>
            <person name="Vargas K.M."/>
            <person name="Ehmke E.E."/>
            <person name="Yoder A.D."/>
            <person name="Varsani A."/>
        </authorList>
    </citation>
    <scope>NUCLEOTIDE SEQUENCE</scope>
    <source>
        <strain evidence="2">Duke_30FF_63</strain>
    </source>
</reference>
<keyword evidence="1" id="KW-0472">Membrane</keyword>
<protein>
    <submittedName>
        <fullName evidence="2">Uncharacterized protein</fullName>
    </submittedName>
</protein>
<evidence type="ECO:0000256" key="1">
    <source>
        <dbReference type="SAM" id="Phobius"/>
    </source>
</evidence>
<keyword evidence="1" id="KW-1133">Transmembrane helix</keyword>
<organism evidence="2">
    <name type="scientific">Dulem virus 42</name>
    <dbReference type="NCBI Taxonomy" id="3145760"/>
    <lineage>
        <taxon>Viruses</taxon>
        <taxon>Duplodnaviria</taxon>
        <taxon>Heunggongvirae</taxon>
        <taxon>Uroviricota</taxon>
        <taxon>Caudoviricetes</taxon>
    </lineage>
</organism>
<dbReference type="EMBL" id="PP511876">
    <property type="protein sequence ID" value="XCD08308.1"/>
    <property type="molecule type" value="Genomic_DNA"/>
</dbReference>
<sequence>MNLIYVKYVLWAVFSGGCSLSIVWLQRRRHYSIRACVYTYVMVTFLYRTI</sequence>
<name>A0AAU8B8N0_9CAUD</name>